<reference evidence="1" key="1">
    <citation type="submission" date="2018-06" db="EMBL/GenBank/DDBJ databases">
        <authorList>
            <person name="Zhirakovskaya E."/>
        </authorList>
    </citation>
    <scope>NUCLEOTIDE SEQUENCE</scope>
</reference>
<gene>
    <name evidence="1" type="ORF">MNBD_BACTEROID03-1514</name>
</gene>
<name>A0A3B0TJT7_9ZZZZ</name>
<organism evidence="1">
    <name type="scientific">hydrothermal vent metagenome</name>
    <dbReference type="NCBI Taxonomy" id="652676"/>
    <lineage>
        <taxon>unclassified sequences</taxon>
        <taxon>metagenomes</taxon>
        <taxon>ecological metagenomes</taxon>
    </lineage>
</organism>
<proteinExistence type="predicted"/>
<dbReference type="EMBL" id="UOEL01000157">
    <property type="protein sequence ID" value="VAW18961.1"/>
    <property type="molecule type" value="Genomic_DNA"/>
</dbReference>
<protein>
    <submittedName>
        <fullName evidence="1">Uncharacterized protein</fullName>
    </submittedName>
</protein>
<accession>A0A3B0TJT7</accession>
<evidence type="ECO:0000313" key="1">
    <source>
        <dbReference type="EMBL" id="VAW18961.1"/>
    </source>
</evidence>
<dbReference type="AlphaFoldDB" id="A0A3B0TJT7"/>
<sequence>MVMDENFKENQARVRAKPLEYFKLDTVSMIVFHLKSKIVS</sequence>